<comment type="caution">
    <text evidence="1">The sequence shown here is derived from an EMBL/GenBank/DDBJ whole genome shotgun (WGS) entry which is preliminary data.</text>
</comment>
<organism evidence="1 2">
    <name type="scientific">Sphingomonas ursincola</name>
    <dbReference type="NCBI Taxonomy" id="56361"/>
    <lineage>
        <taxon>Bacteria</taxon>
        <taxon>Pseudomonadati</taxon>
        <taxon>Pseudomonadota</taxon>
        <taxon>Alphaproteobacteria</taxon>
        <taxon>Sphingomonadales</taxon>
        <taxon>Sphingomonadaceae</taxon>
        <taxon>Sphingomonas</taxon>
    </lineage>
</organism>
<evidence type="ECO:0000313" key="1">
    <source>
        <dbReference type="EMBL" id="MBA1373091.1"/>
    </source>
</evidence>
<sequence length="86" mass="9398">MLELLERPAATPARGTQDDVMNRAALWIVDALAEELARDMTQDRRMLVQALLRRAGYEQADNLVPGDAEAVRAALVARLAGRLAQG</sequence>
<dbReference type="RefSeq" id="WP_066283863.1">
    <property type="nucleotide sequence ID" value="NZ_BAAAGB010000002.1"/>
</dbReference>
<reference evidence="1 2" key="1">
    <citation type="journal article" date="1994" name="Int. J. Syst. Bacteriol.">
        <title>Phylogenetic positions of novel aerobic, bacteriochlorophyll a-containing bacteria and description of Roseococcus thiosulfatophilus gen. nov., sp. nov., Erythromicrobium ramosum gen. nov., sp. nov., and Erythrobacter litoralis sp. nov.</title>
        <authorList>
            <person name="Yurkov V."/>
            <person name="Stackebrandt E."/>
            <person name="Holmes A."/>
            <person name="Fuerst J.A."/>
            <person name="Hugenholtz P."/>
            <person name="Golecki J."/>
            <person name="Gad'on N."/>
            <person name="Gorlenko V.M."/>
            <person name="Kompantseva E.I."/>
            <person name="Drews G."/>
        </authorList>
    </citation>
    <scope>NUCLEOTIDE SEQUENCE [LARGE SCALE GENOMIC DNA]</scope>
    <source>
        <strain evidence="1 2">KR-99</strain>
    </source>
</reference>
<accession>A0A7V8RAX5</accession>
<proteinExistence type="predicted"/>
<gene>
    <name evidence="1" type="ORF">FG486_01970</name>
</gene>
<keyword evidence="2" id="KW-1185">Reference proteome</keyword>
<protein>
    <submittedName>
        <fullName evidence="1">Uncharacterized protein</fullName>
    </submittedName>
</protein>
<name>A0A7V8RAX5_9SPHN</name>
<dbReference type="AlphaFoldDB" id="A0A7V8RAX5"/>
<dbReference type="EMBL" id="VDES01000001">
    <property type="protein sequence ID" value="MBA1373091.1"/>
    <property type="molecule type" value="Genomic_DNA"/>
</dbReference>
<evidence type="ECO:0000313" key="2">
    <source>
        <dbReference type="Proteomes" id="UP000589292"/>
    </source>
</evidence>
<dbReference type="Proteomes" id="UP000589292">
    <property type="component" value="Unassembled WGS sequence"/>
</dbReference>